<dbReference type="eggNOG" id="KOG3573">
    <property type="taxonomic scope" value="Eukaryota"/>
</dbReference>
<dbReference type="Gene3D" id="3.40.50.1460">
    <property type="match status" value="1"/>
</dbReference>
<dbReference type="GO" id="GO:0006915">
    <property type="term" value="P:apoptotic process"/>
    <property type="evidence" value="ECO:0000318"/>
    <property type="project" value="GO_Central"/>
</dbReference>
<dbReference type="InterPro" id="IPR001309">
    <property type="entry name" value="Pept_C14_p20"/>
</dbReference>
<dbReference type="PROSITE" id="PS50207">
    <property type="entry name" value="CASPASE_P10"/>
    <property type="match status" value="1"/>
</dbReference>
<dbReference type="Pfam" id="PF01335">
    <property type="entry name" value="DED"/>
    <property type="match status" value="2"/>
</dbReference>
<gene>
    <name evidence="8" type="primary">CASP10</name>
</gene>
<dbReference type="PRINTS" id="PR00376">
    <property type="entry name" value="IL1BCENZYME"/>
</dbReference>
<dbReference type="SUPFAM" id="SSF47986">
    <property type="entry name" value="DEATH domain"/>
    <property type="match status" value="2"/>
</dbReference>
<dbReference type="GeneID" id="100564281"/>
<dbReference type="Proteomes" id="UP000001646">
    <property type="component" value="Unplaced"/>
</dbReference>
<dbReference type="GO" id="GO:0043123">
    <property type="term" value="P:positive regulation of canonical NF-kappaB signal transduction"/>
    <property type="evidence" value="ECO:0007669"/>
    <property type="project" value="Ensembl"/>
</dbReference>
<evidence type="ECO:0000256" key="4">
    <source>
        <dbReference type="RuleBase" id="RU003971"/>
    </source>
</evidence>
<dbReference type="Ensembl" id="ENSACAT00000001668.4">
    <property type="protein sequence ID" value="ENSACAP00000001629.3"/>
    <property type="gene ID" value="ENSACAG00000001713.4"/>
</dbReference>
<dbReference type="PANTHER" id="PTHR48169:SF7">
    <property type="entry name" value="CASPASE 10"/>
    <property type="match status" value="1"/>
</dbReference>
<accession>H9G5F8</accession>
<evidence type="ECO:0000313" key="8">
    <source>
        <dbReference type="Ensembl" id="ENSACAP00000001629.3"/>
    </source>
</evidence>
<protein>
    <submittedName>
        <fullName evidence="8">Caspase 10</fullName>
    </submittedName>
</protein>
<dbReference type="GO" id="GO:0006508">
    <property type="term" value="P:proteolysis"/>
    <property type="evidence" value="ECO:0007669"/>
    <property type="project" value="InterPro"/>
</dbReference>
<keyword evidence="9" id="KW-1185">Reference proteome</keyword>
<evidence type="ECO:0000256" key="1">
    <source>
        <dbReference type="ARBA" id="ARBA00010134"/>
    </source>
</evidence>
<dbReference type="SMART" id="SM00115">
    <property type="entry name" value="CASc"/>
    <property type="match status" value="1"/>
</dbReference>
<dbReference type="GO" id="GO:0005737">
    <property type="term" value="C:cytoplasm"/>
    <property type="evidence" value="ECO:0000318"/>
    <property type="project" value="GO_Central"/>
</dbReference>
<evidence type="ECO:0000259" key="6">
    <source>
        <dbReference type="PROSITE" id="PS50207"/>
    </source>
</evidence>
<reference evidence="8" key="1">
    <citation type="submission" date="2009-12" db="EMBL/GenBank/DDBJ databases">
        <title>The Genome Sequence of Anolis carolinensis (Green Anole Lizard).</title>
        <authorList>
            <consortium name="The Genome Sequencing Platform"/>
            <person name="Di Palma F."/>
            <person name="Alfoldi J."/>
            <person name="Heiman D."/>
            <person name="Young S."/>
            <person name="Grabherr M."/>
            <person name="Johnson J."/>
            <person name="Lander E.S."/>
            <person name="Lindblad-Toh K."/>
        </authorList>
    </citation>
    <scope>NUCLEOTIDE SEQUENCE [LARGE SCALE GENOMIC DNA]</scope>
    <source>
        <strain evidence="8">JBL SC #1</strain>
    </source>
</reference>
<dbReference type="PROSITE" id="PS01122">
    <property type="entry name" value="CASPASE_CYS"/>
    <property type="match status" value="1"/>
</dbReference>
<name>H9G5F8_ANOCA</name>
<dbReference type="Bgee" id="ENSACAG00000001713">
    <property type="expression patterns" value="Expressed in liver and 12 other cell types or tissues"/>
</dbReference>
<dbReference type="InterPro" id="IPR029030">
    <property type="entry name" value="Caspase-like_dom_sf"/>
</dbReference>
<dbReference type="InterPro" id="IPR011600">
    <property type="entry name" value="Pept_C14_caspase"/>
</dbReference>
<dbReference type="SUPFAM" id="SSF52129">
    <property type="entry name" value="Caspase-like"/>
    <property type="match status" value="1"/>
</dbReference>
<dbReference type="STRING" id="28377.ENSACAP00000001629"/>
<dbReference type="GO" id="GO:0031265">
    <property type="term" value="C:CD95 death-inducing signaling complex"/>
    <property type="evidence" value="ECO:0000318"/>
    <property type="project" value="GO_Central"/>
</dbReference>
<dbReference type="InterPro" id="IPR011029">
    <property type="entry name" value="DEATH-like_dom_sf"/>
</dbReference>
<keyword evidence="3" id="KW-0677">Repeat</keyword>
<evidence type="ECO:0000256" key="3">
    <source>
        <dbReference type="ARBA" id="ARBA00022737"/>
    </source>
</evidence>
<evidence type="ECO:0000313" key="9">
    <source>
        <dbReference type="Proteomes" id="UP000001646"/>
    </source>
</evidence>
<dbReference type="InterPro" id="IPR015917">
    <property type="entry name" value="Pept_C14A"/>
</dbReference>
<dbReference type="GO" id="GO:0004197">
    <property type="term" value="F:cysteine-type endopeptidase activity"/>
    <property type="evidence" value="ECO:0000318"/>
    <property type="project" value="GO_Central"/>
</dbReference>
<dbReference type="FunFam" id="1.10.533.10:FF:000038">
    <property type="entry name" value="Caspase 10"/>
    <property type="match status" value="1"/>
</dbReference>
<dbReference type="GO" id="GO:0097194">
    <property type="term" value="P:execution phase of apoptosis"/>
    <property type="evidence" value="ECO:0007669"/>
    <property type="project" value="Ensembl"/>
</dbReference>
<dbReference type="GO" id="GO:0051604">
    <property type="term" value="P:protein maturation"/>
    <property type="evidence" value="ECO:0007669"/>
    <property type="project" value="Ensembl"/>
</dbReference>
<reference evidence="8" key="2">
    <citation type="submission" date="2025-08" db="UniProtKB">
        <authorList>
            <consortium name="Ensembl"/>
        </authorList>
    </citation>
    <scope>IDENTIFICATION</scope>
</reference>
<dbReference type="PANTHER" id="PTHR48169">
    <property type="entry name" value="DED DOMAIN-CONTAINING PROTEIN"/>
    <property type="match status" value="1"/>
</dbReference>
<sequence>MDDDDGIKFRQILLAIDENLGKEDVDAMKFLCSDFISTKHLEGVETAQDIFQLLINRNLLSKEDTFIVAELLYRIKCHFLLQKIGYTQQKVEHNLFHIRNVSEYRQMLYEISEGFTEENVKTAMFLLREHLPKKQSIASGLELLTSLEKQDLLAEDKLAILEKICNKVSPELRNKVDKFKERSASDKESKGIENSSLPGFQDASFGNVSLWEHPFLYPVKKPDSYSEEFGSLREHGEIFSSLPANQDVKAGITSGPSEQPIGNEKSKCASEASTCYKMDGLNRGSCLIFNNVHFEGGLSQRRGSQKDAEELESVFRWLGLDVIKYNDTTSIEMENHLKQWQSFENWKDMDCLVCCILSHGESGKIYGTDGNLIPIRTIMSYFTAKQCPQLAKKPKLFFIQACQGEKTQQPVYLETDDEYGIHLKEDAQSSGSFPLQQMISSIPEEADFLLGMATVDGYLSFRHVHQGTWYIQALCDKLRTLVPRGEDILSILTEVNADVSRRADAQGQKKQMPQPAYTLRKKLIFPIP</sequence>
<dbReference type="SMART" id="SM00031">
    <property type="entry name" value="DED"/>
    <property type="match status" value="2"/>
</dbReference>
<evidence type="ECO:0000259" key="7">
    <source>
        <dbReference type="PROSITE" id="PS50208"/>
    </source>
</evidence>
<dbReference type="GO" id="GO:0035877">
    <property type="term" value="F:death effector domain binding"/>
    <property type="evidence" value="ECO:0007669"/>
    <property type="project" value="Ensembl"/>
</dbReference>
<keyword evidence="2" id="KW-0053">Apoptosis</keyword>
<dbReference type="CDD" id="cd00032">
    <property type="entry name" value="CASc"/>
    <property type="match status" value="1"/>
</dbReference>
<dbReference type="GeneTree" id="ENSGT00940000160994"/>
<dbReference type="GO" id="GO:1900119">
    <property type="term" value="P:positive regulation of execution phase of apoptosis"/>
    <property type="evidence" value="ECO:0007669"/>
    <property type="project" value="Ensembl"/>
</dbReference>
<feature type="domain" description="DED" evidence="5">
    <location>
        <begin position="8"/>
        <end position="86"/>
    </location>
</feature>
<dbReference type="GO" id="GO:0031625">
    <property type="term" value="F:ubiquitin protein ligase binding"/>
    <property type="evidence" value="ECO:0007669"/>
    <property type="project" value="Ensembl"/>
</dbReference>
<dbReference type="PROSITE" id="PS50208">
    <property type="entry name" value="CASPASE_P20"/>
    <property type="match status" value="1"/>
</dbReference>
<dbReference type="FunFam" id="3.40.50.1460:FF:000014">
    <property type="entry name" value="Caspase 10, apoptosis-related cysteine peptidase"/>
    <property type="match status" value="1"/>
</dbReference>
<feature type="domain" description="Caspase family p10" evidence="6">
    <location>
        <begin position="438"/>
        <end position="525"/>
    </location>
</feature>
<organism evidence="8 9">
    <name type="scientific">Anolis carolinensis</name>
    <name type="common">Green anole</name>
    <name type="synonym">American chameleon</name>
    <dbReference type="NCBI Taxonomy" id="28377"/>
    <lineage>
        <taxon>Eukaryota</taxon>
        <taxon>Metazoa</taxon>
        <taxon>Chordata</taxon>
        <taxon>Craniata</taxon>
        <taxon>Vertebrata</taxon>
        <taxon>Euteleostomi</taxon>
        <taxon>Lepidosauria</taxon>
        <taxon>Squamata</taxon>
        <taxon>Bifurcata</taxon>
        <taxon>Unidentata</taxon>
        <taxon>Episquamata</taxon>
        <taxon>Toxicofera</taxon>
        <taxon>Iguania</taxon>
        <taxon>Dactyloidae</taxon>
        <taxon>Anolis</taxon>
    </lineage>
</organism>
<dbReference type="InterPro" id="IPR001875">
    <property type="entry name" value="DED_dom"/>
</dbReference>
<evidence type="ECO:0000259" key="5">
    <source>
        <dbReference type="PROSITE" id="PS50168"/>
    </source>
</evidence>
<feature type="domain" description="Caspase family p20" evidence="7">
    <location>
        <begin position="282"/>
        <end position="406"/>
    </location>
</feature>
<proteinExistence type="inferred from homology"/>
<dbReference type="HOGENOM" id="CLU_036904_4_2_1"/>
<reference evidence="8" key="3">
    <citation type="submission" date="2025-09" db="UniProtKB">
        <authorList>
            <consortium name="Ensembl"/>
        </authorList>
    </citation>
    <scope>IDENTIFICATION</scope>
</reference>
<dbReference type="InterPro" id="IPR033139">
    <property type="entry name" value="Caspase_cys_AS"/>
</dbReference>
<dbReference type="GO" id="GO:0043525">
    <property type="term" value="P:positive regulation of neuron apoptotic process"/>
    <property type="evidence" value="ECO:0000318"/>
    <property type="project" value="GO_Central"/>
</dbReference>
<dbReference type="FunFam" id="1.10.533.10:FF:000016">
    <property type="entry name" value="CASP8 and FADD-like apoptosis regulator"/>
    <property type="match status" value="1"/>
</dbReference>
<dbReference type="OrthoDB" id="6114029at2759"/>
<dbReference type="InterPro" id="IPR002138">
    <property type="entry name" value="Pept_C14_p10"/>
</dbReference>
<feature type="domain" description="DED" evidence="5">
    <location>
        <begin position="103"/>
        <end position="178"/>
    </location>
</feature>
<dbReference type="InParanoid" id="H9G5F8"/>
<dbReference type="Gene3D" id="1.10.533.10">
    <property type="entry name" value="Death Domain, Fas"/>
    <property type="match status" value="2"/>
</dbReference>
<dbReference type="PROSITE" id="PS50168">
    <property type="entry name" value="DED"/>
    <property type="match status" value="2"/>
</dbReference>
<comment type="similarity">
    <text evidence="1 4">Belongs to the peptidase C14A family.</text>
</comment>
<dbReference type="CTD" id="843"/>
<dbReference type="AlphaFoldDB" id="H9G5F8"/>
<dbReference type="GO" id="GO:0097342">
    <property type="term" value="C:ripoptosome"/>
    <property type="evidence" value="ECO:0007669"/>
    <property type="project" value="Ensembl"/>
</dbReference>
<dbReference type="Pfam" id="PF00656">
    <property type="entry name" value="Peptidase_C14"/>
    <property type="match status" value="1"/>
</dbReference>
<evidence type="ECO:0000256" key="2">
    <source>
        <dbReference type="ARBA" id="ARBA00022703"/>
    </source>
</evidence>